<evidence type="ECO:0000259" key="15">
    <source>
        <dbReference type="PROSITE" id="PS51918"/>
    </source>
</evidence>
<dbReference type="PIRSF" id="PIRSF001619">
    <property type="entry name" value="Biotin_synth"/>
    <property type="match status" value="1"/>
</dbReference>
<name>A0A1T4V4Z4_9FIRM</name>
<comment type="function">
    <text evidence="13">Catalyzes the conversion of dethiobiotin (DTB) to biotin by the insertion of a sulfur atom into dethiobiotin via a radical-based mechanism.</text>
</comment>
<keyword evidence="9 13" id="KW-0093">Biotin biosynthesis</keyword>
<dbReference type="SFLD" id="SFLDG01278">
    <property type="entry name" value="biotin_synthase_like"/>
    <property type="match status" value="1"/>
</dbReference>
<sequence length="327" mass="36534">MDIKKLKEEIINGRRLNREDDLNFFKTVDLKELCKSANDIKNYFCGDYVDFCTIINGKSGKCSENCKFCAQSIHHNTNIETYDFLDKERILKECKHNESKGVDRFAIVTAGKKLSGNEFTKAIDCYKTLKEETNIKLCASFGLLEDNQFKSLVEAGVKRYHSNIETSRNNFKIICSTHTFEDKINCIRRAKAAGLEVCSGGIIGIGENMDDRIDMALTLAEEGINSVPINALIPIPGTPLENLERITEDEILRTIAMFRFILPEADIRLAAGRNLMSNCGETAFISGANAAITGDMLTTSGNGISDDINMINELGLSSRRKKEEKNE</sequence>
<dbReference type="SMART" id="SM00729">
    <property type="entry name" value="Elp3"/>
    <property type="match status" value="1"/>
</dbReference>
<comment type="cofactor">
    <cofactor evidence="13 14">
        <name>[4Fe-4S] cluster</name>
        <dbReference type="ChEBI" id="CHEBI:49883"/>
    </cofactor>
    <text evidence="13 14">Binds 1 [4Fe-4S] cluster. The cluster is coordinated with 3 cysteines and an exchangeable S-adenosyl-L-methionine.</text>
</comment>
<feature type="binding site" evidence="13 14">
    <location>
        <position position="138"/>
    </location>
    <ligand>
        <name>[2Fe-2S] cluster</name>
        <dbReference type="ChEBI" id="CHEBI:190135"/>
    </ligand>
</feature>
<feature type="binding site" evidence="13 14">
    <location>
        <position position="66"/>
    </location>
    <ligand>
        <name>[4Fe-4S] cluster</name>
        <dbReference type="ChEBI" id="CHEBI:49883"/>
        <note>4Fe-4S-S-AdoMet</note>
    </ligand>
</feature>
<reference evidence="16 17" key="1">
    <citation type="submission" date="2017-02" db="EMBL/GenBank/DDBJ databases">
        <authorList>
            <person name="Peterson S.W."/>
        </authorList>
    </citation>
    <scope>NUCLEOTIDE SEQUENCE [LARGE SCALE GENOMIC DNA]</scope>
    <source>
        <strain evidence="16 17">ATCC 35992</strain>
    </source>
</reference>
<evidence type="ECO:0000256" key="5">
    <source>
        <dbReference type="ARBA" id="ARBA00022679"/>
    </source>
</evidence>
<dbReference type="InterPro" id="IPR010722">
    <property type="entry name" value="BATS_dom"/>
</dbReference>
<comment type="subunit">
    <text evidence="13">Homodimer.</text>
</comment>
<evidence type="ECO:0000256" key="13">
    <source>
        <dbReference type="HAMAP-Rule" id="MF_01694"/>
    </source>
</evidence>
<dbReference type="EC" id="2.8.1.6" evidence="3 13"/>
<gene>
    <name evidence="13" type="primary">bioB</name>
    <name evidence="16" type="ORF">SAMN02745111_00157</name>
</gene>
<dbReference type="SMART" id="SM00876">
    <property type="entry name" value="BATS"/>
    <property type="match status" value="1"/>
</dbReference>
<feature type="binding site" evidence="13 14">
    <location>
        <position position="62"/>
    </location>
    <ligand>
        <name>[4Fe-4S] cluster</name>
        <dbReference type="ChEBI" id="CHEBI:49883"/>
        <note>4Fe-4S-S-AdoMet</note>
    </ligand>
</feature>
<evidence type="ECO:0000256" key="10">
    <source>
        <dbReference type="ARBA" id="ARBA00023004"/>
    </source>
</evidence>
<keyword evidence="5 13" id="KW-0808">Transferase</keyword>
<evidence type="ECO:0000256" key="2">
    <source>
        <dbReference type="ARBA" id="ARBA00010765"/>
    </source>
</evidence>
<dbReference type="OrthoDB" id="9786826at2"/>
<proteinExistence type="inferred from homology"/>
<feature type="binding site" evidence="13 14">
    <location>
        <position position="268"/>
    </location>
    <ligand>
        <name>[2Fe-2S] cluster</name>
        <dbReference type="ChEBI" id="CHEBI:190135"/>
    </ligand>
</feature>
<dbReference type="SUPFAM" id="SSF102114">
    <property type="entry name" value="Radical SAM enzymes"/>
    <property type="match status" value="1"/>
</dbReference>
<evidence type="ECO:0000256" key="11">
    <source>
        <dbReference type="ARBA" id="ARBA00023014"/>
    </source>
</evidence>
<comment type="similarity">
    <text evidence="2 13">Belongs to the radical SAM superfamily. Biotin synthase family.</text>
</comment>
<dbReference type="GO" id="GO:0009102">
    <property type="term" value="P:biotin biosynthetic process"/>
    <property type="evidence" value="ECO:0007669"/>
    <property type="project" value="UniProtKB-UniRule"/>
</dbReference>
<dbReference type="UniPathway" id="UPA00078">
    <property type="reaction ID" value="UER00162"/>
</dbReference>
<keyword evidence="8 13" id="KW-0479">Metal-binding</keyword>
<keyword evidence="17" id="KW-1185">Reference proteome</keyword>
<dbReference type="STRING" id="39495.SAMN02745111_00157"/>
<dbReference type="SFLD" id="SFLDS00029">
    <property type="entry name" value="Radical_SAM"/>
    <property type="match status" value="1"/>
</dbReference>
<protein>
    <recommendedName>
        <fullName evidence="3 13">Biotin synthase</fullName>
        <ecNumber evidence="3 13">2.8.1.6</ecNumber>
    </recommendedName>
</protein>
<dbReference type="PROSITE" id="PS51918">
    <property type="entry name" value="RADICAL_SAM"/>
    <property type="match status" value="1"/>
</dbReference>
<keyword evidence="4 13" id="KW-0004">4Fe-4S</keyword>
<comment type="cofactor">
    <cofactor evidence="13">
        <name>[2Fe-2S] cluster</name>
        <dbReference type="ChEBI" id="CHEBI:190135"/>
    </cofactor>
    <text evidence="13">Binds 1 [2Fe-2S] cluster. The cluster is coordinated with 3 cysteines and 1 arginine.</text>
</comment>
<evidence type="ECO:0000313" key="17">
    <source>
        <dbReference type="Proteomes" id="UP000190814"/>
    </source>
</evidence>
<dbReference type="NCBIfam" id="TIGR00433">
    <property type="entry name" value="bioB"/>
    <property type="match status" value="1"/>
</dbReference>
<dbReference type="InterPro" id="IPR024177">
    <property type="entry name" value="Biotin_synthase"/>
</dbReference>
<dbReference type="GO" id="GO:0004076">
    <property type="term" value="F:biotin synthase activity"/>
    <property type="evidence" value="ECO:0007669"/>
    <property type="project" value="UniProtKB-UniRule"/>
</dbReference>
<feature type="binding site" evidence="13 14">
    <location>
        <position position="198"/>
    </location>
    <ligand>
        <name>[2Fe-2S] cluster</name>
        <dbReference type="ChEBI" id="CHEBI:190135"/>
    </ligand>
</feature>
<keyword evidence="6 13" id="KW-0949">S-adenosyl-L-methionine</keyword>
<evidence type="ECO:0000256" key="1">
    <source>
        <dbReference type="ARBA" id="ARBA00004942"/>
    </source>
</evidence>
<dbReference type="PANTHER" id="PTHR22976">
    <property type="entry name" value="BIOTIN SYNTHASE"/>
    <property type="match status" value="1"/>
</dbReference>
<keyword evidence="11 13" id="KW-0411">Iron-sulfur</keyword>
<comment type="caution">
    <text evidence="13">Lacks conserved residue(s) required for the propagation of feature annotation.</text>
</comment>
<accession>A0A1T4V4Z4</accession>
<dbReference type="InterPro" id="IPR058240">
    <property type="entry name" value="rSAM_sf"/>
</dbReference>
<keyword evidence="7 13" id="KW-0001">2Fe-2S</keyword>
<dbReference type="InterPro" id="IPR007197">
    <property type="entry name" value="rSAM"/>
</dbReference>
<dbReference type="Pfam" id="PF04055">
    <property type="entry name" value="Radical_SAM"/>
    <property type="match status" value="1"/>
</dbReference>
<evidence type="ECO:0000256" key="3">
    <source>
        <dbReference type="ARBA" id="ARBA00012236"/>
    </source>
</evidence>
<keyword evidence="10 13" id="KW-0408">Iron</keyword>
<dbReference type="AlphaFoldDB" id="A0A1T4V4Z4"/>
<evidence type="ECO:0000256" key="12">
    <source>
        <dbReference type="ARBA" id="ARBA00051157"/>
    </source>
</evidence>
<dbReference type="GO" id="GO:0005506">
    <property type="term" value="F:iron ion binding"/>
    <property type="evidence" value="ECO:0007669"/>
    <property type="project" value="UniProtKB-UniRule"/>
</dbReference>
<dbReference type="EMBL" id="FUXZ01000002">
    <property type="protein sequence ID" value="SKA60025.1"/>
    <property type="molecule type" value="Genomic_DNA"/>
</dbReference>
<evidence type="ECO:0000256" key="4">
    <source>
        <dbReference type="ARBA" id="ARBA00022485"/>
    </source>
</evidence>
<comment type="pathway">
    <text evidence="1 13">Cofactor biosynthesis; biotin biosynthesis; biotin from 7,8-diaminononanoate: step 2/2.</text>
</comment>
<comment type="cofactor">
    <cofactor evidence="14">
        <name>[2Fe-2S] cluster</name>
        <dbReference type="ChEBI" id="CHEBI:190135"/>
    </cofactor>
    <text evidence="14">Binds 1 [2Fe-2S] cluster. The cluster is coordinated with 3 cysteines and 1 arginine.</text>
</comment>
<dbReference type="GO" id="GO:0051539">
    <property type="term" value="F:4 iron, 4 sulfur cluster binding"/>
    <property type="evidence" value="ECO:0007669"/>
    <property type="project" value="UniProtKB-KW"/>
</dbReference>
<dbReference type="Gene3D" id="3.20.20.70">
    <property type="entry name" value="Aldolase class I"/>
    <property type="match status" value="1"/>
</dbReference>
<evidence type="ECO:0000256" key="8">
    <source>
        <dbReference type="ARBA" id="ARBA00022723"/>
    </source>
</evidence>
<dbReference type="InterPro" id="IPR013785">
    <property type="entry name" value="Aldolase_TIM"/>
</dbReference>
<evidence type="ECO:0000256" key="6">
    <source>
        <dbReference type="ARBA" id="ARBA00022691"/>
    </source>
</evidence>
<dbReference type="CDD" id="cd01335">
    <property type="entry name" value="Radical_SAM"/>
    <property type="match status" value="1"/>
</dbReference>
<evidence type="ECO:0000256" key="7">
    <source>
        <dbReference type="ARBA" id="ARBA00022714"/>
    </source>
</evidence>
<dbReference type="InterPro" id="IPR002684">
    <property type="entry name" value="Biotin_synth/BioAB"/>
</dbReference>
<dbReference type="Pfam" id="PF06968">
    <property type="entry name" value="BATS"/>
    <property type="match status" value="1"/>
</dbReference>
<feature type="domain" description="Radical SAM core" evidence="15">
    <location>
        <begin position="44"/>
        <end position="273"/>
    </location>
</feature>
<comment type="catalytic activity">
    <reaction evidence="12 13">
        <text>(4R,5S)-dethiobiotin + (sulfur carrier)-SH + 2 reduced [2Fe-2S]-[ferredoxin] + 2 S-adenosyl-L-methionine = (sulfur carrier)-H + biotin + 2 5'-deoxyadenosine + 2 L-methionine + 2 oxidized [2Fe-2S]-[ferredoxin]</text>
        <dbReference type="Rhea" id="RHEA:22060"/>
        <dbReference type="Rhea" id="RHEA-COMP:10000"/>
        <dbReference type="Rhea" id="RHEA-COMP:10001"/>
        <dbReference type="Rhea" id="RHEA-COMP:14737"/>
        <dbReference type="Rhea" id="RHEA-COMP:14739"/>
        <dbReference type="ChEBI" id="CHEBI:17319"/>
        <dbReference type="ChEBI" id="CHEBI:29917"/>
        <dbReference type="ChEBI" id="CHEBI:33737"/>
        <dbReference type="ChEBI" id="CHEBI:33738"/>
        <dbReference type="ChEBI" id="CHEBI:57586"/>
        <dbReference type="ChEBI" id="CHEBI:57844"/>
        <dbReference type="ChEBI" id="CHEBI:59789"/>
        <dbReference type="ChEBI" id="CHEBI:64428"/>
        <dbReference type="ChEBI" id="CHEBI:149473"/>
        <dbReference type="EC" id="2.8.1.6"/>
    </reaction>
</comment>
<dbReference type="PANTHER" id="PTHR22976:SF2">
    <property type="entry name" value="BIOTIN SYNTHASE, MITOCHONDRIAL"/>
    <property type="match status" value="1"/>
</dbReference>
<evidence type="ECO:0000313" key="16">
    <source>
        <dbReference type="EMBL" id="SKA60025.1"/>
    </source>
</evidence>
<evidence type="ECO:0000256" key="9">
    <source>
        <dbReference type="ARBA" id="ARBA00022756"/>
    </source>
</evidence>
<dbReference type="SFLD" id="SFLDG01060">
    <property type="entry name" value="BATS_domain_containing"/>
    <property type="match status" value="1"/>
</dbReference>
<dbReference type="Proteomes" id="UP000190814">
    <property type="component" value="Unassembled WGS sequence"/>
</dbReference>
<dbReference type="GO" id="GO:0051537">
    <property type="term" value="F:2 iron, 2 sulfur cluster binding"/>
    <property type="evidence" value="ECO:0007669"/>
    <property type="project" value="UniProtKB-KW"/>
</dbReference>
<feature type="binding site" evidence="13 14">
    <location>
        <position position="69"/>
    </location>
    <ligand>
        <name>[4Fe-4S] cluster</name>
        <dbReference type="ChEBI" id="CHEBI:49883"/>
        <note>4Fe-4S-S-AdoMet</note>
    </ligand>
</feature>
<dbReference type="HAMAP" id="MF_01694">
    <property type="entry name" value="BioB"/>
    <property type="match status" value="1"/>
</dbReference>
<evidence type="ECO:0000256" key="14">
    <source>
        <dbReference type="PIRSR" id="PIRSR001619-1"/>
    </source>
</evidence>
<organism evidence="16 17">
    <name type="scientific">Eubacterium uniforme</name>
    <dbReference type="NCBI Taxonomy" id="39495"/>
    <lineage>
        <taxon>Bacteria</taxon>
        <taxon>Bacillati</taxon>
        <taxon>Bacillota</taxon>
        <taxon>Clostridia</taxon>
        <taxon>Eubacteriales</taxon>
        <taxon>Eubacteriaceae</taxon>
        <taxon>Eubacterium</taxon>
    </lineage>
</organism>
<dbReference type="InterPro" id="IPR006638">
    <property type="entry name" value="Elp3/MiaA/NifB-like_rSAM"/>
</dbReference>